<dbReference type="SUPFAM" id="SSF54637">
    <property type="entry name" value="Thioesterase/thiol ester dehydrase-isomerase"/>
    <property type="match status" value="2"/>
</dbReference>
<gene>
    <name evidence="2" type="ORF">HAPAU_39310</name>
</gene>
<keyword evidence="3" id="KW-1185">Reference proteome</keyword>
<dbReference type="InterPro" id="IPR029069">
    <property type="entry name" value="HotDog_dom_sf"/>
</dbReference>
<name>A0A151A8N2_9EURY</name>
<dbReference type="AlphaFoldDB" id="A0A151A8N2"/>
<dbReference type="RefSeq" id="WP_066385562.1">
    <property type="nucleotide sequence ID" value="NZ_LTAZ01000017.1"/>
</dbReference>
<accession>A0A151A8N2</accession>
<protein>
    <submittedName>
        <fullName evidence="2">Uncharacterized protein</fullName>
    </submittedName>
</protein>
<dbReference type="Gene3D" id="3.10.129.10">
    <property type="entry name" value="Hotdog Thioesterase"/>
    <property type="match status" value="2"/>
</dbReference>
<reference evidence="2 3" key="1">
    <citation type="submission" date="2016-02" db="EMBL/GenBank/DDBJ databases">
        <title>Genome sequence of Halalkalicoccus paucihalophilus DSM 24557.</title>
        <authorList>
            <person name="Poehlein A."/>
            <person name="Daniel R."/>
        </authorList>
    </citation>
    <scope>NUCLEOTIDE SEQUENCE [LARGE SCALE GENOMIC DNA]</scope>
    <source>
        <strain evidence="2 3">DSM 24557</strain>
    </source>
</reference>
<evidence type="ECO:0000313" key="3">
    <source>
        <dbReference type="Proteomes" id="UP000075321"/>
    </source>
</evidence>
<proteinExistence type="predicted"/>
<dbReference type="Proteomes" id="UP000075321">
    <property type="component" value="Unassembled WGS sequence"/>
</dbReference>
<organism evidence="2 3">
    <name type="scientific">Halalkalicoccus paucihalophilus</name>
    <dbReference type="NCBI Taxonomy" id="1008153"/>
    <lineage>
        <taxon>Archaea</taxon>
        <taxon>Methanobacteriati</taxon>
        <taxon>Methanobacteriota</taxon>
        <taxon>Stenosarchaea group</taxon>
        <taxon>Halobacteria</taxon>
        <taxon>Halobacteriales</taxon>
        <taxon>Halococcaceae</taxon>
        <taxon>Halalkalicoccus</taxon>
    </lineage>
</organism>
<dbReference type="EMBL" id="LTAZ01000017">
    <property type="protein sequence ID" value="KYH23852.1"/>
    <property type="molecule type" value="Genomic_DNA"/>
</dbReference>
<evidence type="ECO:0000313" key="2">
    <source>
        <dbReference type="EMBL" id="KYH23852.1"/>
    </source>
</evidence>
<sequence>MQTITSHRVQFGELAGPLIHGATVFDWQLIATQQVAAAVEYSFGEILDDGGIPFAPVVVGTTIERYPTIEDRVDVDVVPLNVGTSSVELLYEMTDREGGTLATARMTHVTIGPDGTALPLPDRVRSAFTDQLVDWDPEVGPGEATDSDGGSHPTFESSVPIRSPHIEGAKLAYFEEYPRFAGIALEEFLRERGTSLGELSGEKQPFRLRDWRWEHTAPVPFESTLRVKCDVIAVDRETVRVEHTLFADDQVSIKGITEYGCFDRSGAAVPFDESMLVPFES</sequence>
<feature type="region of interest" description="Disordered" evidence="1">
    <location>
        <begin position="135"/>
        <end position="160"/>
    </location>
</feature>
<dbReference type="PATRIC" id="fig|1008153.3.peg.4204"/>
<comment type="caution">
    <text evidence="2">The sequence shown here is derived from an EMBL/GenBank/DDBJ whole genome shotgun (WGS) entry which is preliminary data.</text>
</comment>
<evidence type="ECO:0000256" key="1">
    <source>
        <dbReference type="SAM" id="MobiDB-lite"/>
    </source>
</evidence>